<sequence length="152" mass="17524">MIHKRQSLSFQSSSHAFNAKRHMPEYMHLTGNTFFFDMMKIVLHRISSRIEHYGVHGGSSKSRTRAGSLEDAFSGIEGMPMKPNEWEATPLFATLFKIMIWFKTKRKTIRVRAYVQINDQVRFKLKSTLRMGLFYVEDDDKQEASAGEDGAA</sequence>
<dbReference type="AlphaFoldDB" id="A0A7J7DF31"/>
<keyword evidence="2" id="KW-1185">Reference proteome</keyword>
<reference evidence="1 2" key="1">
    <citation type="journal article" date="2020" name="Nat. Commun.">
        <title>Genome of Tripterygium wilfordii and identification of cytochrome P450 involved in triptolide biosynthesis.</title>
        <authorList>
            <person name="Tu L."/>
            <person name="Su P."/>
            <person name="Zhang Z."/>
            <person name="Gao L."/>
            <person name="Wang J."/>
            <person name="Hu T."/>
            <person name="Zhou J."/>
            <person name="Zhang Y."/>
            <person name="Zhao Y."/>
            <person name="Liu Y."/>
            <person name="Song Y."/>
            <person name="Tong Y."/>
            <person name="Lu Y."/>
            <person name="Yang J."/>
            <person name="Xu C."/>
            <person name="Jia M."/>
            <person name="Peters R.J."/>
            <person name="Huang L."/>
            <person name="Gao W."/>
        </authorList>
    </citation>
    <scope>NUCLEOTIDE SEQUENCE [LARGE SCALE GENOMIC DNA]</scope>
    <source>
        <strain evidence="2">cv. XIE 37</strain>
        <tissue evidence="1">Leaf</tissue>
    </source>
</reference>
<comment type="caution">
    <text evidence="1">The sequence shown here is derived from an EMBL/GenBank/DDBJ whole genome shotgun (WGS) entry which is preliminary data.</text>
</comment>
<dbReference type="EMBL" id="JAAARO010000007">
    <property type="protein sequence ID" value="KAF5744911.1"/>
    <property type="molecule type" value="Genomic_DNA"/>
</dbReference>
<dbReference type="Proteomes" id="UP000593562">
    <property type="component" value="Unassembled WGS sequence"/>
</dbReference>
<organism evidence="1 2">
    <name type="scientific">Tripterygium wilfordii</name>
    <name type="common">Thunder God vine</name>
    <dbReference type="NCBI Taxonomy" id="458696"/>
    <lineage>
        <taxon>Eukaryota</taxon>
        <taxon>Viridiplantae</taxon>
        <taxon>Streptophyta</taxon>
        <taxon>Embryophyta</taxon>
        <taxon>Tracheophyta</taxon>
        <taxon>Spermatophyta</taxon>
        <taxon>Magnoliopsida</taxon>
        <taxon>eudicotyledons</taxon>
        <taxon>Gunneridae</taxon>
        <taxon>Pentapetalae</taxon>
        <taxon>rosids</taxon>
        <taxon>fabids</taxon>
        <taxon>Celastrales</taxon>
        <taxon>Celastraceae</taxon>
        <taxon>Tripterygium</taxon>
    </lineage>
</organism>
<evidence type="ECO:0000313" key="2">
    <source>
        <dbReference type="Proteomes" id="UP000593562"/>
    </source>
</evidence>
<gene>
    <name evidence="1" type="ORF">HS088_TW07G00492</name>
</gene>
<protein>
    <submittedName>
        <fullName evidence="1">Pentatricopeptide repeat-containing protein</fullName>
    </submittedName>
</protein>
<accession>A0A7J7DF31</accession>
<proteinExistence type="predicted"/>
<evidence type="ECO:0000313" key="1">
    <source>
        <dbReference type="EMBL" id="KAF5744911.1"/>
    </source>
</evidence>
<name>A0A7J7DF31_TRIWF</name>
<dbReference type="InParanoid" id="A0A7J7DF31"/>